<feature type="non-terminal residue" evidence="2">
    <location>
        <position position="1"/>
    </location>
</feature>
<gene>
    <name evidence="2" type="ORF">PGLA1383_LOCUS14956</name>
</gene>
<reference evidence="2" key="1">
    <citation type="submission" date="2021-02" db="EMBL/GenBank/DDBJ databases">
        <authorList>
            <person name="Dougan E. K."/>
            <person name="Rhodes N."/>
            <person name="Thang M."/>
            <person name="Chan C."/>
        </authorList>
    </citation>
    <scope>NUCLEOTIDE SEQUENCE</scope>
</reference>
<organism evidence="2 3">
    <name type="scientific">Polarella glacialis</name>
    <name type="common">Dinoflagellate</name>
    <dbReference type="NCBI Taxonomy" id="89957"/>
    <lineage>
        <taxon>Eukaryota</taxon>
        <taxon>Sar</taxon>
        <taxon>Alveolata</taxon>
        <taxon>Dinophyceae</taxon>
        <taxon>Suessiales</taxon>
        <taxon>Suessiaceae</taxon>
        <taxon>Polarella</taxon>
    </lineage>
</organism>
<dbReference type="AlphaFoldDB" id="A0A813ECZ6"/>
<dbReference type="EMBL" id="CAJNNV010008638">
    <property type="protein sequence ID" value="CAE8596493.1"/>
    <property type="molecule type" value="Genomic_DNA"/>
</dbReference>
<name>A0A813ECZ6_POLGL</name>
<feature type="compositionally biased region" description="Low complexity" evidence="1">
    <location>
        <begin position="31"/>
        <end position="42"/>
    </location>
</feature>
<evidence type="ECO:0000256" key="1">
    <source>
        <dbReference type="SAM" id="MobiDB-lite"/>
    </source>
</evidence>
<comment type="caution">
    <text evidence="2">The sequence shown here is derived from an EMBL/GenBank/DDBJ whole genome shotgun (WGS) entry which is preliminary data.</text>
</comment>
<sequence length="101" mass="10728">MEKLKETAAAEPRAADDSLQADDTEEPPPVVTSVSVGVGTTPRPLPVRLDAQSTTQAPMSPLEAVRPQLEELHRQAAALYSNHCLDDPKFAAGVISSLQPV</sequence>
<protein>
    <submittedName>
        <fullName evidence="2">Uncharacterized protein</fullName>
    </submittedName>
</protein>
<feature type="compositionally biased region" description="Basic and acidic residues" evidence="1">
    <location>
        <begin position="1"/>
        <end position="16"/>
    </location>
</feature>
<keyword evidence="3" id="KW-1185">Reference proteome</keyword>
<proteinExistence type="predicted"/>
<feature type="region of interest" description="Disordered" evidence="1">
    <location>
        <begin position="1"/>
        <end position="46"/>
    </location>
</feature>
<dbReference type="Proteomes" id="UP000654075">
    <property type="component" value="Unassembled WGS sequence"/>
</dbReference>
<evidence type="ECO:0000313" key="3">
    <source>
        <dbReference type="Proteomes" id="UP000654075"/>
    </source>
</evidence>
<accession>A0A813ECZ6</accession>
<evidence type="ECO:0000313" key="2">
    <source>
        <dbReference type="EMBL" id="CAE8596493.1"/>
    </source>
</evidence>